<evidence type="ECO:0000313" key="5">
    <source>
        <dbReference type="EMBL" id="WZP15843.1"/>
    </source>
</evidence>
<evidence type="ECO:0000256" key="3">
    <source>
        <dbReference type="ARBA" id="ARBA00023163"/>
    </source>
</evidence>
<dbReference type="Proteomes" id="UP001448858">
    <property type="component" value="Chromosome"/>
</dbReference>
<dbReference type="CDD" id="cd01392">
    <property type="entry name" value="HTH_LacI"/>
    <property type="match status" value="1"/>
</dbReference>
<dbReference type="RefSeq" id="WP_342023495.1">
    <property type="nucleotide sequence ID" value="NZ_CP151657.1"/>
</dbReference>
<dbReference type="PROSITE" id="PS50932">
    <property type="entry name" value="HTH_LACI_2"/>
    <property type="match status" value="1"/>
</dbReference>
<dbReference type="EMBL" id="CP151657">
    <property type="protein sequence ID" value="WZP15843.1"/>
    <property type="molecule type" value="Genomic_DNA"/>
</dbReference>
<dbReference type="InterPro" id="IPR000843">
    <property type="entry name" value="HTH_LacI"/>
</dbReference>
<name>A0ABZ2ZXB4_9MICC</name>
<dbReference type="Pfam" id="PF13377">
    <property type="entry name" value="Peripla_BP_3"/>
    <property type="match status" value="1"/>
</dbReference>
<dbReference type="SUPFAM" id="SSF47413">
    <property type="entry name" value="lambda repressor-like DNA-binding domains"/>
    <property type="match status" value="1"/>
</dbReference>
<dbReference type="Pfam" id="PF00356">
    <property type="entry name" value="LacI"/>
    <property type="match status" value="1"/>
</dbReference>
<evidence type="ECO:0000256" key="1">
    <source>
        <dbReference type="ARBA" id="ARBA00023015"/>
    </source>
</evidence>
<proteinExistence type="predicted"/>
<dbReference type="PANTHER" id="PTHR30146">
    <property type="entry name" value="LACI-RELATED TRANSCRIPTIONAL REPRESSOR"/>
    <property type="match status" value="1"/>
</dbReference>
<evidence type="ECO:0000313" key="6">
    <source>
        <dbReference type="Proteomes" id="UP001448858"/>
    </source>
</evidence>
<dbReference type="Gene3D" id="1.10.260.40">
    <property type="entry name" value="lambda repressor-like DNA-binding domains"/>
    <property type="match status" value="1"/>
</dbReference>
<dbReference type="PANTHER" id="PTHR30146:SF153">
    <property type="entry name" value="LACTOSE OPERON REPRESSOR"/>
    <property type="match status" value="1"/>
</dbReference>
<dbReference type="CDD" id="cd06267">
    <property type="entry name" value="PBP1_LacI_sugar_binding-like"/>
    <property type="match status" value="1"/>
</dbReference>
<organism evidence="5 6">
    <name type="scientific">Arthrobacter citreus</name>
    <dbReference type="NCBI Taxonomy" id="1670"/>
    <lineage>
        <taxon>Bacteria</taxon>
        <taxon>Bacillati</taxon>
        <taxon>Actinomycetota</taxon>
        <taxon>Actinomycetes</taxon>
        <taxon>Micrococcales</taxon>
        <taxon>Micrococcaceae</taxon>
        <taxon>Arthrobacter</taxon>
    </lineage>
</organism>
<keyword evidence="2 5" id="KW-0238">DNA-binding</keyword>
<accession>A0ABZ2ZXB4</accession>
<dbReference type="SUPFAM" id="SSF53822">
    <property type="entry name" value="Periplasmic binding protein-like I"/>
    <property type="match status" value="1"/>
</dbReference>
<dbReference type="InterPro" id="IPR028082">
    <property type="entry name" value="Peripla_BP_I"/>
</dbReference>
<reference evidence="5 6" key="1">
    <citation type="submission" date="2024-04" db="EMBL/GenBank/DDBJ databases">
        <title>Arthrobacter sp. from Plains bison fecal sample.</title>
        <authorList>
            <person name="Ruzzini A."/>
        </authorList>
    </citation>
    <scope>NUCLEOTIDE SEQUENCE [LARGE SCALE GENOMIC DNA]</scope>
    <source>
        <strain evidence="5 6">EINP1</strain>
    </source>
</reference>
<feature type="domain" description="HTH lacI-type" evidence="4">
    <location>
        <begin position="1"/>
        <end position="54"/>
    </location>
</feature>
<keyword evidence="3" id="KW-0804">Transcription</keyword>
<dbReference type="InterPro" id="IPR010982">
    <property type="entry name" value="Lambda_DNA-bd_dom_sf"/>
</dbReference>
<keyword evidence="1" id="KW-0805">Transcription regulation</keyword>
<sequence length="352" mass="36575">MYEVARHAGVSLATASRVLNGSSRRPGDAISERVKASAAELGYIANAQAQGLAKKNSGMLGLILHDISDPYFSTIARGVQGSVQDQQKVVLLASTGGGPASERRAVATFAARRADAIVIAGTRTDTEKAAGENELLLTELRRYKANGGKVAVIGQPVVGSVPDDGFHTVPVPNRQLSLQLAADLACAGHRRFLILAGPEGLVTSDERLAGFQEGLKQAGLDPAEVRRTGFNRDGGYDAAVTLAEDLNSGTPSARTGAGDGPAVCVFAASDVMAIGAIAGLREHGLRIPEDVAVAGFDDIETLRDFTPALTTAQLPLSSLGSEAVARVLAEDPPQDPFVAQGHIILRHSTETS</sequence>
<keyword evidence="6" id="KW-1185">Reference proteome</keyword>
<protein>
    <submittedName>
        <fullName evidence="5">LacI family DNA-binding transcriptional regulator</fullName>
    </submittedName>
</protein>
<dbReference type="SMART" id="SM00354">
    <property type="entry name" value="HTH_LACI"/>
    <property type="match status" value="1"/>
</dbReference>
<dbReference type="GO" id="GO:0003677">
    <property type="term" value="F:DNA binding"/>
    <property type="evidence" value="ECO:0007669"/>
    <property type="project" value="UniProtKB-KW"/>
</dbReference>
<evidence type="ECO:0000259" key="4">
    <source>
        <dbReference type="PROSITE" id="PS50932"/>
    </source>
</evidence>
<evidence type="ECO:0000256" key="2">
    <source>
        <dbReference type="ARBA" id="ARBA00023125"/>
    </source>
</evidence>
<dbReference type="InterPro" id="IPR046335">
    <property type="entry name" value="LacI/GalR-like_sensor"/>
</dbReference>
<gene>
    <name evidence="5" type="ORF">AAE021_17130</name>
</gene>
<dbReference type="Gene3D" id="3.40.50.2300">
    <property type="match status" value="2"/>
</dbReference>